<dbReference type="KEGG" id="vg:29079479"/>
<proteinExistence type="predicted"/>
<organism evidence="1 2">
    <name type="scientific">Escherichia phage vB_EcoS_NBD2</name>
    <dbReference type="NCBI Taxonomy" id="1852563"/>
    <lineage>
        <taxon>Viruses</taxon>
        <taxon>Duplodnaviria</taxon>
        <taxon>Heunggongvirae</taxon>
        <taxon>Uroviricota</taxon>
        <taxon>Caudoviricetes</taxon>
        <taxon>Drexlerviridae</taxon>
        <taxon>Vilniusvirus</taxon>
        <taxon>Vilniusvirus NBD2</taxon>
    </lineage>
</organism>
<dbReference type="EMBL" id="KX130668">
    <property type="protein sequence ID" value="ANM45891.1"/>
    <property type="molecule type" value="Genomic_DNA"/>
</dbReference>
<sequence>MSGFEVLNNAGVVLINSDQKHTIFDSVYTPQPLIDVGAYSLSTPFGDVKALGNLRDGDKRKDGFLTWIQFTGNNQWGYPGADMFSTNAIRIIRTSRNKALASGYLDVFDASGNLVWTAASAATMPRIMGFLDVPASFNLEANVASVTPGFNPFFLWDACYGEWSDDGETQGYSGNLMRWTGSQLQTYWIRRNQRSFSEIFNGRGNLKIPYAKFQGYN</sequence>
<protein>
    <submittedName>
        <fullName evidence="1">Uncharacterized protein</fullName>
    </submittedName>
</protein>
<name>A0A192YAM0_9CAUD</name>
<dbReference type="GeneID" id="29079479"/>
<keyword evidence="2" id="KW-1185">Reference proteome</keyword>
<gene>
    <name evidence="1" type="ORF">NBD2_49</name>
</gene>
<evidence type="ECO:0000313" key="2">
    <source>
        <dbReference type="Proteomes" id="UP000202254"/>
    </source>
</evidence>
<accession>A0A192YAM0</accession>
<evidence type="ECO:0000313" key="1">
    <source>
        <dbReference type="EMBL" id="ANM45891.1"/>
    </source>
</evidence>
<dbReference type="Proteomes" id="UP000202254">
    <property type="component" value="Segment"/>
</dbReference>
<dbReference type="OrthoDB" id="24649at10239"/>
<reference evidence="1 2" key="1">
    <citation type="submission" date="2016-04" db="EMBL/GenBank/DDBJ databases">
        <title>Complete Genome of E. coli phage vB_EcoS_NBD2.</title>
        <authorList>
            <person name="Truncaite L."/>
            <person name="Kaliniene L."/>
            <person name="Zajanckauskaite A."/>
            <person name="Meskys R."/>
        </authorList>
    </citation>
    <scope>NUCLEOTIDE SEQUENCE [LARGE SCALE GENOMIC DNA]</scope>
</reference>
<dbReference type="RefSeq" id="YP_009284673.1">
    <property type="nucleotide sequence ID" value="NC_031050.1"/>
</dbReference>